<keyword evidence="2" id="KW-1185">Reference proteome</keyword>
<dbReference type="InterPro" id="IPR036390">
    <property type="entry name" value="WH_DNA-bd_sf"/>
</dbReference>
<dbReference type="Gene3D" id="1.10.10.10">
    <property type="entry name" value="Winged helix-like DNA-binding domain superfamily/Winged helix DNA-binding domain"/>
    <property type="match status" value="1"/>
</dbReference>
<accession>A0ABW5R228</accession>
<proteinExistence type="predicted"/>
<reference evidence="2" key="1">
    <citation type="journal article" date="2019" name="Int. J. Syst. Evol. Microbiol.">
        <title>The Global Catalogue of Microorganisms (GCM) 10K type strain sequencing project: providing services to taxonomists for standard genome sequencing and annotation.</title>
        <authorList>
            <consortium name="The Broad Institute Genomics Platform"/>
            <consortium name="The Broad Institute Genome Sequencing Center for Infectious Disease"/>
            <person name="Wu L."/>
            <person name="Ma J."/>
        </authorList>
    </citation>
    <scope>NUCLEOTIDE SEQUENCE [LARGE SCALE GENOMIC DNA]</scope>
    <source>
        <strain evidence="2">TISTR 1827</strain>
    </source>
</reference>
<gene>
    <name evidence="1" type="ORF">ACFSW5_21475</name>
</gene>
<comment type="caution">
    <text evidence="1">The sequence shown here is derived from an EMBL/GenBank/DDBJ whole genome shotgun (WGS) entry which is preliminary data.</text>
</comment>
<organism evidence="1 2">
    <name type="scientific">Paenibacillus thailandensis</name>
    <dbReference type="NCBI Taxonomy" id="393250"/>
    <lineage>
        <taxon>Bacteria</taxon>
        <taxon>Bacillati</taxon>
        <taxon>Bacillota</taxon>
        <taxon>Bacilli</taxon>
        <taxon>Bacillales</taxon>
        <taxon>Paenibacillaceae</taxon>
        <taxon>Paenibacillus</taxon>
    </lineage>
</organism>
<dbReference type="SUPFAM" id="SSF46785">
    <property type="entry name" value="Winged helix' DNA-binding domain"/>
    <property type="match status" value="1"/>
</dbReference>
<dbReference type="Proteomes" id="UP001597493">
    <property type="component" value="Unassembled WGS sequence"/>
</dbReference>
<name>A0ABW5R228_9BACL</name>
<dbReference type="InterPro" id="IPR036388">
    <property type="entry name" value="WH-like_DNA-bd_sf"/>
</dbReference>
<evidence type="ECO:0000313" key="1">
    <source>
        <dbReference type="EMBL" id="MFD2662829.1"/>
    </source>
</evidence>
<evidence type="ECO:0000313" key="2">
    <source>
        <dbReference type="Proteomes" id="UP001597493"/>
    </source>
</evidence>
<dbReference type="EMBL" id="JBHUMY010000032">
    <property type="protein sequence ID" value="MFD2662829.1"/>
    <property type="molecule type" value="Genomic_DNA"/>
</dbReference>
<protein>
    <submittedName>
        <fullName evidence="1">Uncharacterized protein</fullName>
    </submittedName>
</protein>
<dbReference type="RefSeq" id="WP_379277716.1">
    <property type="nucleotide sequence ID" value="NZ_JBHUGT010000030.1"/>
</dbReference>
<sequence length="141" mass="16597">MIHLSSKHLQVLQIIEASPGIKYSDIFEQAKASHGQHWVMTAIKTLLDKGLIYREGNKKHYQFYWTDVPYQVSEEVKHCHRMPDLLIQNALSELTDEQKYYIRHHRKRMTRSQLAKKLGISKLALTLYLDNIPNQIIERGK</sequence>